<protein>
    <recommendedName>
        <fullName evidence="3">Pentatricopeptide repeat-containing protein</fullName>
    </recommendedName>
</protein>
<organism evidence="1 2">
    <name type="scientific">Populus tomentosa</name>
    <name type="common">Chinese white poplar</name>
    <dbReference type="NCBI Taxonomy" id="118781"/>
    <lineage>
        <taxon>Eukaryota</taxon>
        <taxon>Viridiplantae</taxon>
        <taxon>Streptophyta</taxon>
        <taxon>Embryophyta</taxon>
        <taxon>Tracheophyta</taxon>
        <taxon>Spermatophyta</taxon>
        <taxon>Magnoliopsida</taxon>
        <taxon>eudicotyledons</taxon>
        <taxon>Gunneridae</taxon>
        <taxon>Pentapetalae</taxon>
        <taxon>rosids</taxon>
        <taxon>fabids</taxon>
        <taxon>Malpighiales</taxon>
        <taxon>Salicaceae</taxon>
        <taxon>Saliceae</taxon>
        <taxon>Populus</taxon>
    </lineage>
</organism>
<dbReference type="InterPro" id="IPR002885">
    <property type="entry name" value="PPR_rpt"/>
</dbReference>
<dbReference type="NCBIfam" id="TIGR00756">
    <property type="entry name" value="PPR"/>
    <property type="match status" value="1"/>
</dbReference>
<dbReference type="OrthoDB" id="42736at2759"/>
<evidence type="ECO:0000313" key="2">
    <source>
        <dbReference type="Proteomes" id="UP000886885"/>
    </source>
</evidence>
<name>A0A8X7ZY44_POPTO</name>
<accession>A0A8X7ZY44</accession>
<dbReference type="Proteomes" id="UP000886885">
    <property type="component" value="Chromosome 5A"/>
</dbReference>
<evidence type="ECO:0000313" key="1">
    <source>
        <dbReference type="EMBL" id="KAG6776412.1"/>
    </source>
</evidence>
<comment type="caution">
    <text evidence="1">The sequence shown here is derived from an EMBL/GenBank/DDBJ whole genome shotgun (WGS) entry which is preliminary data.</text>
</comment>
<keyword evidence="2" id="KW-1185">Reference proteome</keyword>
<dbReference type="EMBL" id="JAAWWB010000009">
    <property type="protein sequence ID" value="KAG6776412.1"/>
    <property type="molecule type" value="Genomic_DNA"/>
</dbReference>
<gene>
    <name evidence="1" type="ORF">POTOM_019918</name>
</gene>
<proteinExistence type="predicted"/>
<sequence length="190" mass="21613">MKEGRGICPDVAVYSSLMHYLCSMDEPEDKDMLCKPMKMEEVRELFELMVQRGIEPDDCAYSIYFLAGMIDDGRDSLRPKGKGQGPVSGVGGQKLYSKCGQVTFNTLMLVSSKVMRHERKLIIHQTGDALKEHDNQIGFKCKSKEVKRGPYSNPKRLAPLDNEQEMDWWCSHMLSSHEKVAVFFQVILMG</sequence>
<dbReference type="AlphaFoldDB" id="A0A8X7ZY44"/>
<evidence type="ECO:0008006" key="3">
    <source>
        <dbReference type="Google" id="ProtNLM"/>
    </source>
</evidence>
<reference evidence="1" key="1">
    <citation type="journal article" date="2020" name="bioRxiv">
        <title>Hybrid origin of Populus tomentosa Carr. identified through genome sequencing and phylogenomic analysis.</title>
        <authorList>
            <person name="An X."/>
            <person name="Gao K."/>
            <person name="Chen Z."/>
            <person name="Li J."/>
            <person name="Yang X."/>
            <person name="Yang X."/>
            <person name="Zhou J."/>
            <person name="Guo T."/>
            <person name="Zhao T."/>
            <person name="Huang S."/>
            <person name="Miao D."/>
            <person name="Khan W.U."/>
            <person name="Rao P."/>
            <person name="Ye M."/>
            <person name="Lei B."/>
            <person name="Liao W."/>
            <person name="Wang J."/>
            <person name="Ji L."/>
            <person name="Li Y."/>
            <person name="Guo B."/>
            <person name="Mustafa N.S."/>
            <person name="Li S."/>
            <person name="Yun Q."/>
            <person name="Keller S.R."/>
            <person name="Mao J."/>
            <person name="Zhang R."/>
            <person name="Strauss S.H."/>
        </authorList>
    </citation>
    <scope>NUCLEOTIDE SEQUENCE</scope>
    <source>
        <strain evidence="1">GM15</strain>
        <tissue evidence="1">Leaf</tissue>
    </source>
</reference>